<dbReference type="GO" id="GO:0016887">
    <property type="term" value="F:ATP hydrolysis activity"/>
    <property type="evidence" value="ECO:0007669"/>
    <property type="project" value="InterPro"/>
</dbReference>
<dbReference type="PROSITE" id="PS00211">
    <property type="entry name" value="ABC_TRANSPORTER_1"/>
    <property type="match status" value="1"/>
</dbReference>
<comment type="similarity">
    <text evidence="1">Belongs to the ABC transporter superfamily.</text>
</comment>
<dbReference type="InterPro" id="IPR027417">
    <property type="entry name" value="P-loop_NTPase"/>
</dbReference>
<dbReference type="CDD" id="cd03255">
    <property type="entry name" value="ABC_MJ0796_LolCDE_FtsE"/>
    <property type="match status" value="1"/>
</dbReference>
<dbReference type="InterPro" id="IPR003593">
    <property type="entry name" value="AAA+_ATPase"/>
</dbReference>
<proteinExistence type="inferred from homology"/>
<comment type="caution">
    <text evidence="6">The sequence shown here is derived from an EMBL/GenBank/DDBJ whole genome shotgun (WGS) entry which is preliminary data.</text>
</comment>
<dbReference type="SMART" id="SM00382">
    <property type="entry name" value="AAA"/>
    <property type="match status" value="1"/>
</dbReference>
<organism evidence="6 7">
    <name type="scientific">Candidatus Nomurabacteria bacterium RIFCSPHIGHO2_01_FULL_40_20</name>
    <dbReference type="NCBI Taxonomy" id="1801738"/>
    <lineage>
        <taxon>Bacteria</taxon>
        <taxon>Candidatus Nomuraibacteriota</taxon>
    </lineage>
</organism>
<evidence type="ECO:0000259" key="5">
    <source>
        <dbReference type="PROSITE" id="PS50893"/>
    </source>
</evidence>
<dbReference type="Pfam" id="PF00005">
    <property type="entry name" value="ABC_tran"/>
    <property type="match status" value="1"/>
</dbReference>
<evidence type="ECO:0000256" key="3">
    <source>
        <dbReference type="ARBA" id="ARBA00022741"/>
    </source>
</evidence>
<dbReference type="InterPro" id="IPR017911">
    <property type="entry name" value="MacB-like_ATP-bd"/>
</dbReference>
<dbReference type="Proteomes" id="UP000178985">
    <property type="component" value="Unassembled WGS sequence"/>
</dbReference>
<dbReference type="GO" id="GO:0098796">
    <property type="term" value="C:membrane protein complex"/>
    <property type="evidence" value="ECO:0007669"/>
    <property type="project" value="UniProtKB-ARBA"/>
</dbReference>
<evidence type="ECO:0000256" key="2">
    <source>
        <dbReference type="ARBA" id="ARBA00022448"/>
    </source>
</evidence>
<dbReference type="PANTHER" id="PTHR42798">
    <property type="entry name" value="LIPOPROTEIN-RELEASING SYSTEM ATP-BINDING PROTEIN LOLD"/>
    <property type="match status" value="1"/>
</dbReference>
<dbReference type="Gene3D" id="3.40.50.300">
    <property type="entry name" value="P-loop containing nucleotide triphosphate hydrolases"/>
    <property type="match status" value="1"/>
</dbReference>
<evidence type="ECO:0000313" key="6">
    <source>
        <dbReference type="EMBL" id="OGI63641.1"/>
    </source>
</evidence>
<feature type="domain" description="ABC transporter" evidence="5">
    <location>
        <begin position="2"/>
        <end position="225"/>
    </location>
</feature>
<sequence>MIKVKNLHKKYATKHLETLVLKGIDLEVKEGEFLGIMGRSGAGKSTLMYQMSLLDHPSGGEILIDGANTENMSPKERTQMRLGTLGYVFQDYALIPELTASENVMIPLLMRGNTLKEAKDIADGVLGKIGLSHRIENKPSQLSGGEQQRVAVARAMAHDPKILFADEPTANLDTVSGESVIELFEELHKKGQTIVMVTHEDEYAKYCDRIVYLEDGKIVKESRKK</sequence>
<dbReference type="SUPFAM" id="SSF52540">
    <property type="entry name" value="P-loop containing nucleoside triphosphate hydrolases"/>
    <property type="match status" value="1"/>
</dbReference>
<evidence type="ECO:0000256" key="4">
    <source>
        <dbReference type="ARBA" id="ARBA00022840"/>
    </source>
</evidence>
<accession>A0A1F6V1J9</accession>
<protein>
    <recommendedName>
        <fullName evidence="5">ABC transporter domain-containing protein</fullName>
    </recommendedName>
</protein>
<keyword evidence="2" id="KW-0813">Transport</keyword>
<evidence type="ECO:0000256" key="1">
    <source>
        <dbReference type="ARBA" id="ARBA00005417"/>
    </source>
</evidence>
<evidence type="ECO:0000313" key="7">
    <source>
        <dbReference type="Proteomes" id="UP000178985"/>
    </source>
</evidence>
<dbReference type="EMBL" id="MFTO01000015">
    <property type="protein sequence ID" value="OGI63641.1"/>
    <property type="molecule type" value="Genomic_DNA"/>
</dbReference>
<keyword evidence="3" id="KW-0547">Nucleotide-binding</keyword>
<dbReference type="AlphaFoldDB" id="A0A1F6V1J9"/>
<dbReference type="GO" id="GO:0022857">
    <property type="term" value="F:transmembrane transporter activity"/>
    <property type="evidence" value="ECO:0007669"/>
    <property type="project" value="UniProtKB-ARBA"/>
</dbReference>
<name>A0A1F6V1J9_9BACT</name>
<dbReference type="InterPro" id="IPR017871">
    <property type="entry name" value="ABC_transporter-like_CS"/>
</dbReference>
<dbReference type="PANTHER" id="PTHR42798:SF7">
    <property type="entry name" value="ALPHA-D-RIBOSE 1-METHYLPHOSPHONATE 5-TRIPHOSPHATE SYNTHASE SUBUNIT PHNL"/>
    <property type="match status" value="1"/>
</dbReference>
<dbReference type="PROSITE" id="PS50893">
    <property type="entry name" value="ABC_TRANSPORTER_2"/>
    <property type="match status" value="1"/>
</dbReference>
<dbReference type="GO" id="GO:0005524">
    <property type="term" value="F:ATP binding"/>
    <property type="evidence" value="ECO:0007669"/>
    <property type="project" value="UniProtKB-KW"/>
</dbReference>
<dbReference type="InterPro" id="IPR003439">
    <property type="entry name" value="ABC_transporter-like_ATP-bd"/>
</dbReference>
<gene>
    <name evidence="6" type="ORF">A2733_00570</name>
</gene>
<dbReference type="FunFam" id="3.40.50.300:FF:000032">
    <property type="entry name" value="Export ABC transporter ATP-binding protein"/>
    <property type="match status" value="1"/>
</dbReference>
<keyword evidence="4" id="KW-0067">ATP-binding</keyword>
<reference evidence="6 7" key="1">
    <citation type="journal article" date="2016" name="Nat. Commun.">
        <title>Thousands of microbial genomes shed light on interconnected biogeochemical processes in an aquifer system.</title>
        <authorList>
            <person name="Anantharaman K."/>
            <person name="Brown C.T."/>
            <person name="Hug L.A."/>
            <person name="Sharon I."/>
            <person name="Castelle C.J."/>
            <person name="Probst A.J."/>
            <person name="Thomas B.C."/>
            <person name="Singh A."/>
            <person name="Wilkins M.J."/>
            <person name="Karaoz U."/>
            <person name="Brodie E.L."/>
            <person name="Williams K.H."/>
            <person name="Hubbard S.S."/>
            <person name="Banfield J.F."/>
        </authorList>
    </citation>
    <scope>NUCLEOTIDE SEQUENCE [LARGE SCALE GENOMIC DNA]</scope>
</reference>